<keyword evidence="1" id="KW-1133">Transmembrane helix</keyword>
<proteinExistence type="predicted"/>
<feature type="transmembrane region" description="Helical" evidence="1">
    <location>
        <begin position="407"/>
        <end position="427"/>
    </location>
</feature>
<keyword evidence="3" id="KW-1185">Reference proteome</keyword>
<feature type="transmembrane region" description="Helical" evidence="1">
    <location>
        <begin position="172"/>
        <end position="191"/>
    </location>
</feature>
<dbReference type="OrthoDB" id="3260849at2"/>
<feature type="transmembrane region" description="Helical" evidence="1">
    <location>
        <begin position="147"/>
        <end position="166"/>
    </location>
</feature>
<comment type="caution">
    <text evidence="2">The sequence shown here is derived from an EMBL/GenBank/DDBJ whole genome shotgun (WGS) entry which is preliminary data.</text>
</comment>
<keyword evidence="1" id="KW-0472">Membrane</keyword>
<evidence type="ECO:0000313" key="2">
    <source>
        <dbReference type="EMBL" id="MPV38966.1"/>
    </source>
</evidence>
<dbReference type="Proteomes" id="UP000437709">
    <property type="component" value="Unassembled WGS sequence"/>
</dbReference>
<dbReference type="AlphaFoldDB" id="A0A6N7ES75"/>
<dbReference type="RefSeq" id="WP_152196421.1">
    <property type="nucleotide sequence ID" value="NZ_VUKD01000005.1"/>
</dbReference>
<accession>A0A6N7ES75</accession>
<feature type="transmembrane region" description="Helical" evidence="1">
    <location>
        <begin position="377"/>
        <end position="395"/>
    </location>
</feature>
<feature type="transmembrane region" description="Helical" evidence="1">
    <location>
        <begin position="240"/>
        <end position="261"/>
    </location>
</feature>
<keyword evidence="1" id="KW-0812">Transmembrane</keyword>
<reference evidence="2 3" key="1">
    <citation type="submission" date="2019-10" db="EMBL/GenBank/DDBJ databases">
        <title>Georgenia wutianyii sp. nov. and Georgenia yuyongxinii sp. nov. isolated from plateau pika (Ochotona curzoniae) in the Qinghai-Tibet plateau of China.</title>
        <authorList>
            <person name="Tian Z."/>
        </authorList>
    </citation>
    <scope>NUCLEOTIDE SEQUENCE [LARGE SCALE GENOMIC DNA]</scope>
    <source>
        <strain evidence="2 3">JCM 19765</strain>
    </source>
</reference>
<feature type="transmembrane region" description="Helical" evidence="1">
    <location>
        <begin position="273"/>
        <end position="293"/>
    </location>
</feature>
<sequence length="455" mass="47643">MTEVADPAPPTRRAPDRAGRRADVLWCLLLAVLGMGLATLGVVNGPGLSALDEHTHLDYAWKVAQGELPRAGSELSDLTLEEWSCRGQENIPDALPECAQADDADAADYPAEGENYNYWHPPGYYAVTAVLAELATALPLGLTFTTAARLTGGLWLVAALVGMYAVVRMWRLPRWLSAAAAATMLGVPSLAHASSTVTNDAPAALIGVGALWLLTRVFLQGRLGLVAPTVVALLAASTKLMSTVAVLTVLGLVALSAVGAWRRGDRREVLRRLGVAVVPVVAIGASAVAWSLFQAGRAEPGWSSPITGVNTVPIIGAPFDEWAPTLATVFGLVEDYFLQGTLTSTAVVGWIGILGVLFTAAPFMALVAFDRLRPERWVGWAALVGAAAVPLLVQGNELLGGGYFPHVSSRYGVTLVPLTIAALVLVAHEKGFRVAAAAVAVVGYLAMALSFAGIF</sequence>
<dbReference type="EMBL" id="WHPC01000133">
    <property type="protein sequence ID" value="MPV38966.1"/>
    <property type="molecule type" value="Genomic_DNA"/>
</dbReference>
<feature type="transmembrane region" description="Helical" evidence="1">
    <location>
        <begin position="22"/>
        <end position="43"/>
    </location>
</feature>
<feature type="transmembrane region" description="Helical" evidence="1">
    <location>
        <begin position="434"/>
        <end position="454"/>
    </location>
</feature>
<feature type="transmembrane region" description="Helical" evidence="1">
    <location>
        <begin position="203"/>
        <end position="220"/>
    </location>
</feature>
<organism evidence="2 3">
    <name type="scientific">Georgenia subflava</name>
    <dbReference type="NCBI Taxonomy" id="1622177"/>
    <lineage>
        <taxon>Bacteria</taxon>
        <taxon>Bacillati</taxon>
        <taxon>Actinomycetota</taxon>
        <taxon>Actinomycetes</taxon>
        <taxon>Micrococcales</taxon>
        <taxon>Bogoriellaceae</taxon>
        <taxon>Georgenia</taxon>
    </lineage>
</organism>
<evidence type="ECO:0000256" key="1">
    <source>
        <dbReference type="SAM" id="Phobius"/>
    </source>
</evidence>
<evidence type="ECO:0000313" key="3">
    <source>
        <dbReference type="Proteomes" id="UP000437709"/>
    </source>
</evidence>
<protein>
    <recommendedName>
        <fullName evidence="4">Glycosyltransferase RgtA/B/C/D-like domain-containing protein</fullName>
    </recommendedName>
</protein>
<gene>
    <name evidence="2" type="ORF">GB881_18335</name>
</gene>
<name>A0A6N7ES75_9MICO</name>
<feature type="transmembrane region" description="Helical" evidence="1">
    <location>
        <begin position="347"/>
        <end position="370"/>
    </location>
</feature>
<feature type="transmembrane region" description="Helical" evidence="1">
    <location>
        <begin position="123"/>
        <end position="140"/>
    </location>
</feature>
<evidence type="ECO:0008006" key="4">
    <source>
        <dbReference type="Google" id="ProtNLM"/>
    </source>
</evidence>